<proteinExistence type="predicted"/>
<dbReference type="AlphaFoldDB" id="A0AAW7Y5Q4"/>
<dbReference type="EMBL" id="JAUOPU010000003">
    <property type="protein sequence ID" value="MDO6541945.1"/>
    <property type="molecule type" value="Genomic_DNA"/>
</dbReference>
<accession>A0AAW7Y5Q4</accession>
<evidence type="ECO:0000313" key="2">
    <source>
        <dbReference type="EMBL" id="MDO6541945.1"/>
    </source>
</evidence>
<evidence type="ECO:0000313" key="3">
    <source>
        <dbReference type="Proteomes" id="UP001170624"/>
    </source>
</evidence>
<dbReference type="RefSeq" id="WP_303498596.1">
    <property type="nucleotide sequence ID" value="NZ_JAUOPU010000003.1"/>
</dbReference>
<reference evidence="2" key="1">
    <citation type="submission" date="2023-07" db="EMBL/GenBank/DDBJ databases">
        <title>Genome content predicts the carbon catabolic preferences of heterotrophic bacteria.</title>
        <authorList>
            <person name="Gralka M."/>
        </authorList>
    </citation>
    <scope>NUCLEOTIDE SEQUENCE</scope>
    <source>
        <strain evidence="2">G2M05</strain>
    </source>
</reference>
<feature type="chain" id="PRO_5043319829" evidence="1">
    <location>
        <begin position="24"/>
        <end position="176"/>
    </location>
</feature>
<keyword evidence="1" id="KW-0732">Signal</keyword>
<organism evidence="2 3">
    <name type="scientific">Photobacterium sanguinicancri</name>
    <dbReference type="NCBI Taxonomy" id="875932"/>
    <lineage>
        <taxon>Bacteria</taxon>
        <taxon>Pseudomonadati</taxon>
        <taxon>Pseudomonadota</taxon>
        <taxon>Gammaproteobacteria</taxon>
        <taxon>Vibrionales</taxon>
        <taxon>Vibrionaceae</taxon>
        <taxon>Photobacterium</taxon>
    </lineage>
</organism>
<feature type="signal peptide" evidence="1">
    <location>
        <begin position="1"/>
        <end position="23"/>
    </location>
</feature>
<gene>
    <name evidence="2" type="ORF">Q4568_05355</name>
</gene>
<evidence type="ECO:0000256" key="1">
    <source>
        <dbReference type="SAM" id="SignalP"/>
    </source>
</evidence>
<comment type="caution">
    <text evidence="2">The sequence shown here is derived from an EMBL/GenBank/DDBJ whole genome shotgun (WGS) entry which is preliminary data.</text>
</comment>
<name>A0AAW7Y5Q4_9GAMM</name>
<sequence length="176" mass="20089">MLITFLRVLMVVFCLGAGSFAHADDIRAPQIPTVTSVHYSQHVHESLSITDTAQTIDMVANFPQLQCVFKQKFSVNHQQPEKGSHTDDVHRFHIGMMYTSRYSSMLRDDPETLQPFYQLAHELPIEPSQFLVIGYQAEISPSVDWMLTHVSSSSRLSGWKESNLTHTQYQHRLITA</sequence>
<dbReference type="Proteomes" id="UP001170624">
    <property type="component" value="Unassembled WGS sequence"/>
</dbReference>
<protein>
    <submittedName>
        <fullName evidence="2">Uncharacterized protein</fullName>
    </submittedName>
</protein>